<keyword evidence="3" id="KW-0732">Signal</keyword>
<keyword evidence="1" id="KW-0677">Repeat</keyword>
<keyword evidence="6" id="KW-1185">Reference proteome</keyword>
<dbReference type="InterPro" id="IPR002889">
    <property type="entry name" value="WSC_carb-bd"/>
</dbReference>
<feature type="region of interest" description="Disordered" evidence="2">
    <location>
        <begin position="145"/>
        <end position="244"/>
    </location>
</feature>
<dbReference type="GO" id="GO:0051118">
    <property type="term" value="F:glucan endo-1,3-alpha-glucosidase activity"/>
    <property type="evidence" value="ECO:0007669"/>
    <property type="project" value="InterPro"/>
</dbReference>
<dbReference type="PROSITE" id="PS51212">
    <property type="entry name" value="WSC"/>
    <property type="match status" value="1"/>
</dbReference>
<accession>A0A1Y1UN65</accession>
<dbReference type="Pfam" id="PF01822">
    <property type="entry name" value="WSC"/>
    <property type="match status" value="1"/>
</dbReference>
<comment type="caution">
    <text evidence="5">The sequence shown here is derived from an EMBL/GenBank/DDBJ whole genome shotgun (WGS) entry which is preliminary data.</text>
</comment>
<dbReference type="STRING" id="4999.A0A1Y1UN65"/>
<dbReference type="CDD" id="cd11577">
    <property type="entry name" value="GH71"/>
    <property type="match status" value="1"/>
</dbReference>
<gene>
    <name evidence="5" type="ORF">BD324DRAFT_577086</name>
</gene>
<feature type="compositionally biased region" description="Low complexity" evidence="2">
    <location>
        <begin position="145"/>
        <end position="223"/>
    </location>
</feature>
<evidence type="ECO:0000313" key="6">
    <source>
        <dbReference type="Proteomes" id="UP000193218"/>
    </source>
</evidence>
<dbReference type="InterPro" id="IPR051589">
    <property type="entry name" value="Sialate-O-sulfotransferase"/>
</dbReference>
<dbReference type="PANTHER" id="PTHR45964">
    <property type="entry name" value="WSCD FAMILY MEMBER CG9164"/>
    <property type="match status" value="1"/>
</dbReference>
<dbReference type="Pfam" id="PF03659">
    <property type="entry name" value="Glyco_hydro_71"/>
    <property type="match status" value="1"/>
</dbReference>
<dbReference type="SMART" id="SM00321">
    <property type="entry name" value="WSC"/>
    <property type="match status" value="1"/>
</dbReference>
<sequence>MIGRSLFTLLAYLALSGPAIAFPFHPPSSSEIEDSNIEKRGLVAGWTSLGCVVDAHTRVLSESFKTTKSMTTEYCLTYCAQKGFTYAGTEDSSQCWCGNSIPQGLGTSAAGCNAACGGNANEICGGPWRLSFYFHQVYKQSKVSTSSSAKSSSSSSTIKTSSSSTTKTSSSTTTIKTTSTTTTTTKTVPTTTTTKTPSPTTTTTTTTRSTPTTTTTTTTTSTPSPSPLPANPAGANSVFGVANPPGSNSQKSLYVHHIVGNTYSYSVSDWMNDMSQASAAGIDGFALNFGNLYWEFTQMDNAYAAANQLGGNFKLFLSIDFSANSCSGASDADFLTSLVQKYAYNNAQATYNGKPMYASFSGSGCNFGQDNFNDGFNYFDQLLSNKGVQGFFVPSIFVDPSQYSGFNWMNGELNWNSGWPMGDSPLDTSSDNQYMGDLGGKAYMPAISPFFFTYYGPNSYNKDWIYRSDDWLLARRFEQIVQMRNQVDFAEIISWNDFGESHYVGPIRQVSTPWSVSMPHTPLLPLINYYSSAFKYGSYPSINTDQIFLWSRPHSKWAQPYAPTLSKPNNWQNTDDNLYVVMLLSQPAVVTIYSGSNKAMWNAPAGVAKLSVPSLPGSIGASIARNGATVKSYDSTGQFSYTSNPADYNFNYFVANA</sequence>
<reference evidence="5 6" key="1">
    <citation type="submission" date="2017-03" db="EMBL/GenBank/DDBJ databases">
        <title>Widespread Adenine N6-methylation of Active Genes in Fungi.</title>
        <authorList>
            <consortium name="DOE Joint Genome Institute"/>
            <person name="Mondo S.J."/>
            <person name="Dannebaum R.O."/>
            <person name="Kuo R.C."/>
            <person name="Louie K.B."/>
            <person name="Bewick A.J."/>
            <person name="Labutti K."/>
            <person name="Haridas S."/>
            <person name="Kuo A."/>
            <person name="Salamov A."/>
            <person name="Ahrendt S.R."/>
            <person name="Lau R."/>
            <person name="Bowen B.P."/>
            <person name="Lipzen A."/>
            <person name="Sullivan W."/>
            <person name="Andreopoulos W.B."/>
            <person name="Clum A."/>
            <person name="Lindquist E."/>
            <person name="Daum C."/>
            <person name="Northen T.R."/>
            <person name="Ramamoorthy G."/>
            <person name="Schmitz R.J."/>
            <person name="Gryganskyi A."/>
            <person name="Culley D."/>
            <person name="Magnuson J."/>
            <person name="James T.Y."/>
            <person name="O'Malley M.A."/>
            <person name="Stajich J.E."/>
            <person name="Spatafora J.W."/>
            <person name="Visel A."/>
            <person name="Grigoriev I.V."/>
        </authorList>
    </citation>
    <scope>NUCLEOTIDE SEQUENCE [LARGE SCALE GENOMIC DNA]</scope>
    <source>
        <strain evidence="5 6">NRRL Y-17943</strain>
    </source>
</reference>
<evidence type="ECO:0000256" key="3">
    <source>
        <dbReference type="SAM" id="SignalP"/>
    </source>
</evidence>
<dbReference type="Proteomes" id="UP000193218">
    <property type="component" value="Unassembled WGS sequence"/>
</dbReference>
<evidence type="ECO:0000313" key="5">
    <source>
        <dbReference type="EMBL" id="ORX38896.1"/>
    </source>
</evidence>
<dbReference type="InParanoid" id="A0A1Y1UN65"/>
<name>A0A1Y1UN65_9TREE</name>
<protein>
    <submittedName>
        <fullName evidence="5">Glycosyl hydrolase family 71-domain-containing protein</fullName>
    </submittedName>
</protein>
<evidence type="ECO:0000259" key="4">
    <source>
        <dbReference type="PROSITE" id="PS51212"/>
    </source>
</evidence>
<dbReference type="RefSeq" id="XP_021872759.1">
    <property type="nucleotide sequence ID" value="XM_022013237.1"/>
</dbReference>
<dbReference type="Gene3D" id="3.20.20.80">
    <property type="entry name" value="Glycosidases"/>
    <property type="match status" value="1"/>
</dbReference>
<dbReference type="EMBL" id="NBSH01000003">
    <property type="protein sequence ID" value="ORX38896.1"/>
    <property type="molecule type" value="Genomic_DNA"/>
</dbReference>
<feature type="domain" description="WSC" evidence="4">
    <location>
        <begin position="45"/>
        <end position="136"/>
    </location>
</feature>
<feature type="signal peptide" evidence="3">
    <location>
        <begin position="1"/>
        <end position="21"/>
    </location>
</feature>
<organism evidence="5 6">
    <name type="scientific">Kockovaella imperatae</name>
    <dbReference type="NCBI Taxonomy" id="4999"/>
    <lineage>
        <taxon>Eukaryota</taxon>
        <taxon>Fungi</taxon>
        <taxon>Dikarya</taxon>
        <taxon>Basidiomycota</taxon>
        <taxon>Agaricomycotina</taxon>
        <taxon>Tremellomycetes</taxon>
        <taxon>Tremellales</taxon>
        <taxon>Cuniculitremaceae</taxon>
        <taxon>Kockovaella</taxon>
    </lineage>
</organism>
<feature type="chain" id="PRO_5012417712" evidence="3">
    <location>
        <begin position="22"/>
        <end position="657"/>
    </location>
</feature>
<proteinExistence type="predicted"/>
<keyword evidence="5" id="KW-0378">Hydrolase</keyword>
<dbReference type="AlphaFoldDB" id="A0A1Y1UN65"/>
<evidence type="ECO:0000256" key="1">
    <source>
        <dbReference type="ARBA" id="ARBA00022737"/>
    </source>
</evidence>
<dbReference type="OrthoDB" id="3257981at2759"/>
<dbReference type="InterPro" id="IPR005197">
    <property type="entry name" value="Glyco_hydro_71"/>
</dbReference>
<dbReference type="GeneID" id="33555045"/>
<evidence type="ECO:0000256" key="2">
    <source>
        <dbReference type="SAM" id="MobiDB-lite"/>
    </source>
</evidence>
<dbReference type="PANTHER" id="PTHR45964:SF9">
    <property type="entry name" value="SULFOTRANSFERASE"/>
    <property type="match status" value="1"/>
</dbReference>